<sequence>MSNHGASQSQTASTGLSANDAGTNPNVETSSARENNGAPNPPIGQNFDNSGIENHIITDVENLVELYRKSEQTKGSTLVSLVRAVESSISPPDTRRNAIINYTALLDDIEHQREVQSGRGTMVGTGGNTGGGQDGRPLPTPSGNGRLPIPDKPIDDAINDLISSIHAGSDGSQSGSESDRQDGESSGKRKRRLNEKSLPWYEDEKRARVSSDPSLDKNRRIIALFARDPSKVKRLIGSAQTAPHGFPSSEWDNIIRGSPVNLDVVLSSLHHVSAPKENRGRIGDSEISLGRSDPTRKVETSGQWTSAWNATAKAIRFAFRHREDELREYADYIEGLFSSIFVSDHSRVILYDKAVRAQVGGAQRLLLTDTGKFARLATAILMPNGIESQRSLSKKGNATSSKSSSSCNRFNSSQGCPNSKQECRYRHVCKKCNSQAHGSSSCSAPSTSTTSTSATS</sequence>
<dbReference type="InterPro" id="IPR000571">
    <property type="entry name" value="Znf_CCCH"/>
</dbReference>
<feature type="region of interest" description="Disordered" evidence="2">
    <location>
        <begin position="434"/>
        <end position="456"/>
    </location>
</feature>
<feature type="region of interest" description="Disordered" evidence="2">
    <location>
        <begin position="277"/>
        <end position="298"/>
    </location>
</feature>
<feature type="compositionally biased region" description="Gly residues" evidence="2">
    <location>
        <begin position="121"/>
        <end position="134"/>
    </location>
</feature>
<comment type="caution">
    <text evidence="4">The sequence shown here is derived from an EMBL/GenBank/DDBJ whole genome shotgun (WGS) entry which is preliminary data.</text>
</comment>
<keyword evidence="1" id="KW-0862">Zinc</keyword>
<dbReference type="AlphaFoldDB" id="A0A8H5GJZ4"/>
<feature type="compositionally biased region" description="Low complexity" evidence="2">
    <location>
        <begin position="439"/>
        <end position="456"/>
    </location>
</feature>
<dbReference type="EMBL" id="JAACJP010000090">
    <property type="protein sequence ID" value="KAF5366149.1"/>
    <property type="molecule type" value="Genomic_DNA"/>
</dbReference>
<keyword evidence="1" id="KW-0863">Zinc-finger</keyword>
<feature type="compositionally biased region" description="Low complexity" evidence="2">
    <location>
        <begin position="394"/>
        <end position="413"/>
    </location>
</feature>
<feature type="region of interest" description="Disordered" evidence="2">
    <location>
        <begin position="117"/>
        <end position="196"/>
    </location>
</feature>
<evidence type="ECO:0000256" key="1">
    <source>
        <dbReference type="PROSITE-ProRule" id="PRU00723"/>
    </source>
</evidence>
<feature type="region of interest" description="Disordered" evidence="2">
    <location>
        <begin position="389"/>
        <end position="420"/>
    </location>
</feature>
<accession>A0A8H5GJZ4</accession>
<keyword evidence="1" id="KW-0479">Metal-binding</keyword>
<feature type="domain" description="C3H1-type" evidence="3">
    <location>
        <begin position="401"/>
        <end position="430"/>
    </location>
</feature>
<dbReference type="PROSITE" id="PS50103">
    <property type="entry name" value="ZF_C3H1"/>
    <property type="match status" value="1"/>
</dbReference>
<evidence type="ECO:0000259" key="3">
    <source>
        <dbReference type="PROSITE" id="PS50103"/>
    </source>
</evidence>
<proteinExistence type="predicted"/>
<reference evidence="4 5" key="1">
    <citation type="journal article" date="2020" name="ISME J.">
        <title>Uncovering the hidden diversity of litter-decomposition mechanisms in mushroom-forming fungi.</title>
        <authorList>
            <person name="Floudas D."/>
            <person name="Bentzer J."/>
            <person name="Ahren D."/>
            <person name="Johansson T."/>
            <person name="Persson P."/>
            <person name="Tunlid A."/>
        </authorList>
    </citation>
    <scope>NUCLEOTIDE SEQUENCE [LARGE SCALE GENOMIC DNA]</scope>
    <source>
        <strain evidence="4 5">CBS 661.87</strain>
    </source>
</reference>
<feature type="compositionally biased region" description="Basic and acidic residues" evidence="2">
    <location>
        <begin position="177"/>
        <end position="187"/>
    </location>
</feature>
<dbReference type="Proteomes" id="UP000565441">
    <property type="component" value="Unassembled WGS sequence"/>
</dbReference>
<dbReference type="GO" id="GO:0008270">
    <property type="term" value="F:zinc ion binding"/>
    <property type="evidence" value="ECO:0007669"/>
    <property type="project" value="UniProtKB-KW"/>
</dbReference>
<evidence type="ECO:0000256" key="2">
    <source>
        <dbReference type="SAM" id="MobiDB-lite"/>
    </source>
</evidence>
<gene>
    <name evidence="4" type="ORF">D9615_010737</name>
</gene>
<evidence type="ECO:0000313" key="4">
    <source>
        <dbReference type="EMBL" id="KAF5366149.1"/>
    </source>
</evidence>
<feature type="compositionally biased region" description="Polar residues" evidence="2">
    <location>
        <begin position="1"/>
        <end position="38"/>
    </location>
</feature>
<protein>
    <recommendedName>
        <fullName evidence="3">C3H1-type domain-containing protein</fullName>
    </recommendedName>
</protein>
<organism evidence="4 5">
    <name type="scientific">Tricholomella constricta</name>
    <dbReference type="NCBI Taxonomy" id="117010"/>
    <lineage>
        <taxon>Eukaryota</taxon>
        <taxon>Fungi</taxon>
        <taxon>Dikarya</taxon>
        <taxon>Basidiomycota</taxon>
        <taxon>Agaricomycotina</taxon>
        <taxon>Agaricomycetes</taxon>
        <taxon>Agaricomycetidae</taxon>
        <taxon>Agaricales</taxon>
        <taxon>Tricholomatineae</taxon>
        <taxon>Lyophyllaceae</taxon>
        <taxon>Tricholomella</taxon>
    </lineage>
</organism>
<feature type="zinc finger region" description="C3H1-type" evidence="1">
    <location>
        <begin position="401"/>
        <end position="430"/>
    </location>
</feature>
<name>A0A8H5GJZ4_9AGAR</name>
<evidence type="ECO:0000313" key="5">
    <source>
        <dbReference type="Proteomes" id="UP000565441"/>
    </source>
</evidence>
<feature type="region of interest" description="Disordered" evidence="2">
    <location>
        <begin position="1"/>
        <end position="50"/>
    </location>
</feature>
<dbReference type="OrthoDB" id="2355984at2759"/>
<keyword evidence="5" id="KW-1185">Reference proteome</keyword>